<evidence type="ECO:0000313" key="2">
    <source>
        <dbReference type="Proteomes" id="UP000238479"/>
    </source>
</evidence>
<keyword evidence="2" id="KW-1185">Reference proteome</keyword>
<dbReference type="Gramene" id="PRQ35238">
    <property type="protein sequence ID" value="PRQ35238"/>
    <property type="gene ID" value="RchiOBHm_Chr5g0077821"/>
</dbReference>
<reference evidence="1 2" key="1">
    <citation type="journal article" date="2018" name="Nat. Genet.">
        <title>The Rosa genome provides new insights in the design of modern roses.</title>
        <authorList>
            <person name="Bendahmane M."/>
        </authorList>
    </citation>
    <scope>NUCLEOTIDE SEQUENCE [LARGE SCALE GENOMIC DNA]</scope>
    <source>
        <strain evidence="2">cv. Old Blush</strain>
    </source>
</reference>
<dbReference type="Proteomes" id="UP000238479">
    <property type="component" value="Chromosome 5"/>
</dbReference>
<protein>
    <submittedName>
        <fullName evidence="1">Uncharacterized protein</fullName>
    </submittedName>
</protein>
<gene>
    <name evidence="1" type="ORF">RchiOBHm_Chr5g0077821</name>
</gene>
<sequence>MRKRDRREGERRGRLQCVQKLNIYRRSSALVSFFNNAFKTFPCCLRIPLIGAQLNDFQALVIL</sequence>
<dbReference type="EMBL" id="PDCK01000043">
    <property type="protein sequence ID" value="PRQ35238.1"/>
    <property type="molecule type" value="Genomic_DNA"/>
</dbReference>
<name>A0A2P6QM38_ROSCH</name>
<evidence type="ECO:0000313" key="1">
    <source>
        <dbReference type="EMBL" id="PRQ35238.1"/>
    </source>
</evidence>
<dbReference type="AlphaFoldDB" id="A0A2P6QM38"/>
<comment type="caution">
    <text evidence="1">The sequence shown here is derived from an EMBL/GenBank/DDBJ whole genome shotgun (WGS) entry which is preliminary data.</text>
</comment>
<organism evidence="1 2">
    <name type="scientific">Rosa chinensis</name>
    <name type="common">China rose</name>
    <dbReference type="NCBI Taxonomy" id="74649"/>
    <lineage>
        <taxon>Eukaryota</taxon>
        <taxon>Viridiplantae</taxon>
        <taxon>Streptophyta</taxon>
        <taxon>Embryophyta</taxon>
        <taxon>Tracheophyta</taxon>
        <taxon>Spermatophyta</taxon>
        <taxon>Magnoliopsida</taxon>
        <taxon>eudicotyledons</taxon>
        <taxon>Gunneridae</taxon>
        <taxon>Pentapetalae</taxon>
        <taxon>rosids</taxon>
        <taxon>fabids</taxon>
        <taxon>Rosales</taxon>
        <taxon>Rosaceae</taxon>
        <taxon>Rosoideae</taxon>
        <taxon>Rosoideae incertae sedis</taxon>
        <taxon>Rosa</taxon>
    </lineage>
</organism>
<proteinExistence type="predicted"/>
<accession>A0A2P6QM38</accession>